<dbReference type="PROSITE" id="PS50011">
    <property type="entry name" value="PROTEIN_KINASE_DOM"/>
    <property type="match status" value="1"/>
</dbReference>
<sequence>MDNDPEENNEVKRTLFAAEMVCRVQFLHEHGVIHGDLKPGNILIQDTGHIKIPDFGLSVVNVSEGDLVKNIVGTLGYTTPEYMPAQGKIALRRHVLRGTENEIQSNIAASMQPASKERVNQTPENSAHMTQNQSRQIQLICKTPSARLAIKSSIRSHPFFHSIDWRDVECGRSEPPFPY</sequence>
<dbReference type="InterPro" id="IPR008271">
    <property type="entry name" value="Ser/Thr_kinase_AS"/>
</dbReference>
<name>A0ABN9LPE2_9NEOB</name>
<organism evidence="7 8">
    <name type="scientific">Ranitomeya imitator</name>
    <name type="common">mimic poison frog</name>
    <dbReference type="NCBI Taxonomy" id="111125"/>
    <lineage>
        <taxon>Eukaryota</taxon>
        <taxon>Metazoa</taxon>
        <taxon>Chordata</taxon>
        <taxon>Craniata</taxon>
        <taxon>Vertebrata</taxon>
        <taxon>Euteleostomi</taxon>
        <taxon>Amphibia</taxon>
        <taxon>Batrachia</taxon>
        <taxon>Anura</taxon>
        <taxon>Neobatrachia</taxon>
        <taxon>Hyloidea</taxon>
        <taxon>Dendrobatidae</taxon>
        <taxon>Dendrobatinae</taxon>
        <taxon>Ranitomeya</taxon>
    </lineage>
</organism>
<protein>
    <recommendedName>
        <fullName evidence="6">Protein kinase domain-containing protein</fullName>
    </recommendedName>
</protein>
<reference evidence="7" key="1">
    <citation type="submission" date="2023-07" db="EMBL/GenBank/DDBJ databases">
        <authorList>
            <person name="Stuckert A."/>
        </authorList>
    </citation>
    <scope>NUCLEOTIDE SEQUENCE</scope>
</reference>
<dbReference type="InterPro" id="IPR000719">
    <property type="entry name" value="Prot_kinase_dom"/>
</dbReference>
<accession>A0ABN9LPE2</accession>
<evidence type="ECO:0000256" key="2">
    <source>
        <dbReference type="ARBA" id="ARBA00022679"/>
    </source>
</evidence>
<evidence type="ECO:0000313" key="8">
    <source>
        <dbReference type="Proteomes" id="UP001176940"/>
    </source>
</evidence>
<evidence type="ECO:0000256" key="3">
    <source>
        <dbReference type="ARBA" id="ARBA00022741"/>
    </source>
</evidence>
<dbReference type="PROSITE" id="PS00108">
    <property type="entry name" value="PROTEIN_KINASE_ST"/>
    <property type="match status" value="1"/>
</dbReference>
<evidence type="ECO:0000256" key="4">
    <source>
        <dbReference type="ARBA" id="ARBA00022777"/>
    </source>
</evidence>
<evidence type="ECO:0000256" key="1">
    <source>
        <dbReference type="ARBA" id="ARBA00022527"/>
    </source>
</evidence>
<dbReference type="PANTHER" id="PTHR24351">
    <property type="entry name" value="RIBOSOMAL PROTEIN S6 KINASE"/>
    <property type="match status" value="1"/>
</dbReference>
<keyword evidence="1" id="KW-0723">Serine/threonine-protein kinase</keyword>
<dbReference type="EMBL" id="CAUEEQ010026337">
    <property type="protein sequence ID" value="CAJ0947048.1"/>
    <property type="molecule type" value="Genomic_DNA"/>
</dbReference>
<feature type="domain" description="Protein kinase" evidence="6">
    <location>
        <begin position="1"/>
        <end position="160"/>
    </location>
</feature>
<dbReference type="Gene3D" id="1.10.510.10">
    <property type="entry name" value="Transferase(Phosphotransferase) domain 1"/>
    <property type="match status" value="2"/>
</dbReference>
<dbReference type="Proteomes" id="UP001176940">
    <property type="component" value="Unassembled WGS sequence"/>
</dbReference>
<proteinExistence type="predicted"/>
<keyword evidence="4" id="KW-0418">Kinase</keyword>
<comment type="caution">
    <text evidence="7">The sequence shown here is derived from an EMBL/GenBank/DDBJ whole genome shotgun (WGS) entry which is preliminary data.</text>
</comment>
<evidence type="ECO:0000313" key="7">
    <source>
        <dbReference type="EMBL" id="CAJ0947048.1"/>
    </source>
</evidence>
<keyword evidence="5" id="KW-0067">ATP-binding</keyword>
<evidence type="ECO:0000256" key="5">
    <source>
        <dbReference type="ARBA" id="ARBA00022840"/>
    </source>
</evidence>
<keyword evidence="3" id="KW-0547">Nucleotide-binding</keyword>
<keyword evidence="2" id="KW-0808">Transferase</keyword>
<dbReference type="InterPro" id="IPR011009">
    <property type="entry name" value="Kinase-like_dom_sf"/>
</dbReference>
<keyword evidence="8" id="KW-1185">Reference proteome</keyword>
<gene>
    <name evidence="7" type="ORF">RIMI_LOCUS11560733</name>
</gene>
<evidence type="ECO:0000259" key="6">
    <source>
        <dbReference type="PROSITE" id="PS50011"/>
    </source>
</evidence>
<dbReference type="Pfam" id="PF00069">
    <property type="entry name" value="Pkinase"/>
    <property type="match status" value="1"/>
</dbReference>
<dbReference type="SUPFAM" id="SSF56112">
    <property type="entry name" value="Protein kinase-like (PK-like)"/>
    <property type="match status" value="1"/>
</dbReference>